<dbReference type="Proteomes" id="UP000028582">
    <property type="component" value="Unassembled WGS sequence"/>
</dbReference>
<proteinExistence type="predicted"/>
<protein>
    <submittedName>
        <fullName evidence="2">Uncharacterized protein</fullName>
    </submittedName>
</protein>
<organism evidence="2 3">
    <name type="scientific">Phytophthora nicotianae P1976</name>
    <dbReference type="NCBI Taxonomy" id="1317066"/>
    <lineage>
        <taxon>Eukaryota</taxon>
        <taxon>Sar</taxon>
        <taxon>Stramenopiles</taxon>
        <taxon>Oomycota</taxon>
        <taxon>Peronosporomycetes</taxon>
        <taxon>Peronosporales</taxon>
        <taxon>Peronosporaceae</taxon>
        <taxon>Phytophthora</taxon>
    </lineage>
</organism>
<gene>
    <name evidence="2" type="ORF">F444_06533</name>
</gene>
<feature type="region of interest" description="Disordered" evidence="1">
    <location>
        <begin position="1"/>
        <end position="22"/>
    </location>
</feature>
<reference evidence="2 3" key="1">
    <citation type="submission" date="2013-11" db="EMBL/GenBank/DDBJ databases">
        <title>The Genome Sequence of Phytophthora parasitica P1976.</title>
        <authorList>
            <consortium name="The Broad Institute Genomics Platform"/>
            <person name="Russ C."/>
            <person name="Tyler B."/>
            <person name="Panabieres F."/>
            <person name="Shan W."/>
            <person name="Tripathy S."/>
            <person name="Grunwald N."/>
            <person name="Machado M."/>
            <person name="Johnson C.S."/>
            <person name="Walker B."/>
            <person name="Young S."/>
            <person name="Zeng Q."/>
            <person name="Gargeya S."/>
            <person name="Fitzgerald M."/>
            <person name="Haas B."/>
            <person name="Abouelleil A."/>
            <person name="Allen A.W."/>
            <person name="Alvarado L."/>
            <person name="Arachchi H.M."/>
            <person name="Berlin A.M."/>
            <person name="Chapman S.B."/>
            <person name="Gainer-Dewar J."/>
            <person name="Goldberg J."/>
            <person name="Griggs A."/>
            <person name="Gujja S."/>
            <person name="Hansen M."/>
            <person name="Howarth C."/>
            <person name="Imamovic A."/>
            <person name="Ireland A."/>
            <person name="Larimer J."/>
            <person name="McCowan C."/>
            <person name="Murphy C."/>
            <person name="Pearson M."/>
            <person name="Poon T.W."/>
            <person name="Priest M."/>
            <person name="Roberts A."/>
            <person name="Saif S."/>
            <person name="Shea T."/>
            <person name="Sisk P."/>
            <person name="Sykes S."/>
            <person name="Wortman J."/>
            <person name="Nusbaum C."/>
            <person name="Birren B."/>
        </authorList>
    </citation>
    <scope>NUCLEOTIDE SEQUENCE [LARGE SCALE GENOMIC DNA]</scope>
    <source>
        <strain evidence="2 3">P1976</strain>
    </source>
</reference>
<dbReference type="AlphaFoldDB" id="A0A081AI38"/>
<evidence type="ECO:0000256" key="1">
    <source>
        <dbReference type="SAM" id="MobiDB-lite"/>
    </source>
</evidence>
<accession>A0A081AI38</accession>
<evidence type="ECO:0000313" key="2">
    <source>
        <dbReference type="EMBL" id="ETO78549.1"/>
    </source>
</evidence>
<dbReference type="EMBL" id="ANJA01001203">
    <property type="protein sequence ID" value="ETO78549.1"/>
    <property type="molecule type" value="Genomic_DNA"/>
</dbReference>
<sequence>MPAAVRQRNHGSPLPSHKRRRPFWNPFDLQLLISID</sequence>
<comment type="caution">
    <text evidence="2">The sequence shown here is derived from an EMBL/GenBank/DDBJ whole genome shotgun (WGS) entry which is preliminary data.</text>
</comment>
<name>A0A081AI38_PHYNI</name>
<evidence type="ECO:0000313" key="3">
    <source>
        <dbReference type="Proteomes" id="UP000028582"/>
    </source>
</evidence>